<dbReference type="Gene3D" id="3.40.190.290">
    <property type="match status" value="1"/>
</dbReference>
<dbReference type="Gene3D" id="1.10.10.10">
    <property type="entry name" value="Winged helix-like DNA-binding domain superfamily/Winged helix DNA-binding domain"/>
    <property type="match status" value="1"/>
</dbReference>
<dbReference type="EMBL" id="SMFU01000007">
    <property type="protein sequence ID" value="TCK09138.1"/>
    <property type="molecule type" value="Genomic_DNA"/>
</dbReference>
<dbReference type="PROSITE" id="PS50931">
    <property type="entry name" value="HTH_LYSR"/>
    <property type="match status" value="1"/>
</dbReference>
<keyword evidence="2" id="KW-0805">Transcription regulation</keyword>
<gene>
    <name evidence="6" type="ORF">CLV83_1242</name>
</gene>
<evidence type="ECO:0000256" key="2">
    <source>
        <dbReference type="ARBA" id="ARBA00023015"/>
    </source>
</evidence>
<dbReference type="Pfam" id="PF03466">
    <property type="entry name" value="LysR_substrate"/>
    <property type="match status" value="1"/>
</dbReference>
<dbReference type="Pfam" id="PF00126">
    <property type="entry name" value="HTH_1"/>
    <property type="match status" value="1"/>
</dbReference>
<reference evidence="6 7" key="1">
    <citation type="submission" date="2019-03" db="EMBL/GenBank/DDBJ databases">
        <title>Genomic Encyclopedia of Archaeal and Bacterial Type Strains, Phase II (KMG-II): from individual species to whole genera.</title>
        <authorList>
            <person name="Goeker M."/>
        </authorList>
    </citation>
    <scope>NUCLEOTIDE SEQUENCE [LARGE SCALE GENOMIC DNA]</scope>
    <source>
        <strain evidence="6 7">DSM 27697</strain>
    </source>
</reference>
<keyword evidence="3 6" id="KW-0238">DNA-binding</keyword>
<name>A0A4R1GLK6_9GAMM</name>
<accession>A0A4R1GLK6</accession>
<dbReference type="CDD" id="cd05466">
    <property type="entry name" value="PBP2_LTTR_substrate"/>
    <property type="match status" value="1"/>
</dbReference>
<evidence type="ECO:0000256" key="3">
    <source>
        <dbReference type="ARBA" id="ARBA00023125"/>
    </source>
</evidence>
<evidence type="ECO:0000256" key="1">
    <source>
        <dbReference type="ARBA" id="ARBA00009437"/>
    </source>
</evidence>
<evidence type="ECO:0000256" key="4">
    <source>
        <dbReference type="ARBA" id="ARBA00023163"/>
    </source>
</evidence>
<dbReference type="AlphaFoldDB" id="A0A4R1GLK6"/>
<sequence>MTNEQLRAFIAVVEWGSFRAAASHLFKTQSSVSASVRVLEEEFDLQLFDRSHYRPQLTSEGKTFYHQARKLMSQADELEQLGHRLATDPAPTLSIALTAMCSLPPGLDIIRQFCSDHPELRLHIQTEHLSGVLEQLHLETAEIAIGPHRGLDQRYEFAEISRVQMVTVAAPGFLPDLSGDEVPQSVLRSRPHILITDSGSQSPFDHLNVIPGGHLWYVTDYQMKKALLLAEMGWARIPAHMVEQELASGELIQLRIENFPSESEVPIYLIRLNEHPLSREASALWQELLKLRS</sequence>
<dbReference type="OrthoDB" id="9786526at2"/>
<dbReference type="InterPro" id="IPR005119">
    <property type="entry name" value="LysR_subst-bd"/>
</dbReference>
<evidence type="ECO:0000313" key="6">
    <source>
        <dbReference type="EMBL" id="TCK09138.1"/>
    </source>
</evidence>
<dbReference type="PANTHER" id="PTHR30126">
    <property type="entry name" value="HTH-TYPE TRANSCRIPTIONAL REGULATOR"/>
    <property type="match status" value="1"/>
</dbReference>
<dbReference type="SUPFAM" id="SSF46785">
    <property type="entry name" value="Winged helix' DNA-binding domain"/>
    <property type="match status" value="1"/>
</dbReference>
<comment type="caution">
    <text evidence="6">The sequence shown here is derived from an EMBL/GenBank/DDBJ whole genome shotgun (WGS) entry which is preliminary data.</text>
</comment>
<comment type="similarity">
    <text evidence="1">Belongs to the LysR transcriptional regulatory family.</text>
</comment>
<dbReference type="GO" id="GO:0003700">
    <property type="term" value="F:DNA-binding transcription factor activity"/>
    <property type="evidence" value="ECO:0007669"/>
    <property type="project" value="InterPro"/>
</dbReference>
<evidence type="ECO:0000313" key="7">
    <source>
        <dbReference type="Proteomes" id="UP000294546"/>
    </source>
</evidence>
<protein>
    <submittedName>
        <fullName evidence="6">DNA-binding transcriptional LysR family regulator</fullName>
    </submittedName>
</protein>
<dbReference type="InterPro" id="IPR000847">
    <property type="entry name" value="LysR_HTH_N"/>
</dbReference>
<dbReference type="PANTHER" id="PTHR30126:SF22">
    <property type="entry name" value="HTH-TYPE TRANSCRIPTIONAL REGULATOR YHAJ-RELATED"/>
    <property type="match status" value="1"/>
</dbReference>
<dbReference type="InterPro" id="IPR036388">
    <property type="entry name" value="WH-like_DNA-bd_sf"/>
</dbReference>
<dbReference type="InterPro" id="IPR036390">
    <property type="entry name" value="WH_DNA-bd_sf"/>
</dbReference>
<dbReference type="SUPFAM" id="SSF53850">
    <property type="entry name" value="Periplasmic binding protein-like II"/>
    <property type="match status" value="1"/>
</dbReference>
<dbReference type="PRINTS" id="PR00039">
    <property type="entry name" value="HTHLYSR"/>
</dbReference>
<dbReference type="FunFam" id="1.10.10.10:FF:000001">
    <property type="entry name" value="LysR family transcriptional regulator"/>
    <property type="match status" value="1"/>
</dbReference>
<dbReference type="Proteomes" id="UP000294546">
    <property type="component" value="Unassembled WGS sequence"/>
</dbReference>
<evidence type="ECO:0000259" key="5">
    <source>
        <dbReference type="PROSITE" id="PS50931"/>
    </source>
</evidence>
<dbReference type="RefSeq" id="WP_132288969.1">
    <property type="nucleotide sequence ID" value="NZ_SMFU01000007.1"/>
</dbReference>
<keyword evidence="7" id="KW-1185">Reference proteome</keyword>
<keyword evidence="4" id="KW-0804">Transcription</keyword>
<organism evidence="6 7">
    <name type="scientific">Marinobacterium mangrovicola</name>
    <dbReference type="NCBI Taxonomy" id="1476959"/>
    <lineage>
        <taxon>Bacteria</taxon>
        <taxon>Pseudomonadati</taxon>
        <taxon>Pseudomonadota</taxon>
        <taxon>Gammaproteobacteria</taxon>
        <taxon>Oceanospirillales</taxon>
        <taxon>Oceanospirillaceae</taxon>
        <taxon>Marinobacterium</taxon>
    </lineage>
</organism>
<feature type="domain" description="HTH lysR-type" evidence="5">
    <location>
        <begin position="1"/>
        <end position="58"/>
    </location>
</feature>
<dbReference type="GO" id="GO:0000976">
    <property type="term" value="F:transcription cis-regulatory region binding"/>
    <property type="evidence" value="ECO:0007669"/>
    <property type="project" value="TreeGrafter"/>
</dbReference>
<proteinExistence type="inferred from homology"/>